<name>A0ABN9VQC4_9DINO</name>
<keyword evidence="3" id="KW-1185">Reference proteome</keyword>
<organism evidence="2 3">
    <name type="scientific">Prorocentrum cordatum</name>
    <dbReference type="NCBI Taxonomy" id="2364126"/>
    <lineage>
        <taxon>Eukaryota</taxon>
        <taxon>Sar</taxon>
        <taxon>Alveolata</taxon>
        <taxon>Dinophyceae</taxon>
        <taxon>Prorocentrales</taxon>
        <taxon>Prorocentraceae</taxon>
        <taxon>Prorocentrum</taxon>
    </lineage>
</organism>
<protein>
    <submittedName>
        <fullName evidence="2">Uncharacterized protein</fullName>
    </submittedName>
</protein>
<feature type="compositionally biased region" description="Polar residues" evidence="1">
    <location>
        <begin position="88"/>
        <end position="106"/>
    </location>
</feature>
<reference evidence="2" key="1">
    <citation type="submission" date="2023-10" db="EMBL/GenBank/DDBJ databases">
        <authorList>
            <person name="Chen Y."/>
            <person name="Shah S."/>
            <person name="Dougan E. K."/>
            <person name="Thang M."/>
            <person name="Chan C."/>
        </authorList>
    </citation>
    <scope>NUCLEOTIDE SEQUENCE [LARGE SCALE GENOMIC DNA]</scope>
</reference>
<accession>A0ABN9VQC4</accession>
<sequence>MQLLDVRQRLHTCQQLHEVSRTSIGGGITNVKGTTNSRSTTVMENGPRTFTQTSSCFRETSAISESSVVSKSTSSNGYATHLRRARKISSTSRAGNSTNISGSTYSRLHDRRLQEEFHERQRHHKDGERHQHPQEEEQLHQGELHQNRFQRPHRRYHWEGHHAMGHHLHHRQHVGPRQAARETRNWQRCTTKQNTDALCQPQRYAPAAARGHSTRQEEEQEQMQQAEGHHAEPPR</sequence>
<feature type="compositionally biased region" description="Basic and acidic residues" evidence="1">
    <location>
        <begin position="107"/>
        <end position="139"/>
    </location>
</feature>
<evidence type="ECO:0000313" key="2">
    <source>
        <dbReference type="EMBL" id="CAK0875208.1"/>
    </source>
</evidence>
<feature type="region of interest" description="Disordered" evidence="1">
    <location>
        <begin position="194"/>
        <end position="235"/>
    </location>
</feature>
<dbReference type="Proteomes" id="UP001189429">
    <property type="component" value="Unassembled WGS sequence"/>
</dbReference>
<evidence type="ECO:0000313" key="3">
    <source>
        <dbReference type="Proteomes" id="UP001189429"/>
    </source>
</evidence>
<dbReference type="EMBL" id="CAUYUJ010017487">
    <property type="protein sequence ID" value="CAK0875208.1"/>
    <property type="molecule type" value="Genomic_DNA"/>
</dbReference>
<gene>
    <name evidence="2" type="ORF">PCOR1329_LOCUS59920</name>
</gene>
<evidence type="ECO:0000256" key="1">
    <source>
        <dbReference type="SAM" id="MobiDB-lite"/>
    </source>
</evidence>
<feature type="region of interest" description="Disordered" evidence="1">
    <location>
        <begin position="72"/>
        <end position="139"/>
    </location>
</feature>
<proteinExistence type="predicted"/>
<comment type="caution">
    <text evidence="2">The sequence shown here is derived from an EMBL/GenBank/DDBJ whole genome shotgun (WGS) entry which is preliminary data.</text>
</comment>